<dbReference type="KEGG" id="alkq:M9189_03270"/>
<reference evidence="1" key="1">
    <citation type="submission" date="2022-05" db="EMBL/GenBank/DDBJ databases">
        <authorList>
            <person name="Sun X."/>
        </authorList>
    </citation>
    <scope>NUCLEOTIDE SEQUENCE</scope>
    <source>
        <strain evidence="1">Ai-910</strain>
    </source>
</reference>
<accession>A0A9J6ZRZ5</accession>
<dbReference type="AlphaFoldDB" id="A0A9J6ZRZ5"/>
<keyword evidence="2" id="KW-1185">Reference proteome</keyword>
<evidence type="ECO:0000313" key="2">
    <source>
        <dbReference type="Proteomes" id="UP001056426"/>
    </source>
</evidence>
<name>A0A9J6ZRZ5_9BACT</name>
<reference evidence="1" key="2">
    <citation type="submission" date="2022-06" db="EMBL/GenBank/DDBJ databases">
        <title>Xiashengella guii gen. nov. sp. nov., a bacterium isolated form anaerobic digestion tank.</title>
        <authorList>
            <person name="Huang H."/>
        </authorList>
    </citation>
    <scope>NUCLEOTIDE SEQUENCE</scope>
    <source>
        <strain evidence="1">Ai-910</strain>
    </source>
</reference>
<organism evidence="1 2">
    <name type="scientific">Xiashengella succiniciproducens</name>
    <dbReference type="NCBI Taxonomy" id="2949635"/>
    <lineage>
        <taxon>Bacteria</taxon>
        <taxon>Pseudomonadati</taxon>
        <taxon>Bacteroidota</taxon>
        <taxon>Bacteroidia</taxon>
        <taxon>Marinilabiliales</taxon>
        <taxon>Marinilabiliaceae</taxon>
        <taxon>Xiashengella</taxon>
    </lineage>
</organism>
<protein>
    <submittedName>
        <fullName evidence="1">6-bladed beta-propeller</fullName>
    </submittedName>
</protein>
<gene>
    <name evidence="1" type="ORF">M9189_03270</name>
</gene>
<dbReference type="Proteomes" id="UP001056426">
    <property type="component" value="Chromosome"/>
</dbReference>
<dbReference type="EMBL" id="CP098400">
    <property type="protein sequence ID" value="URW80374.1"/>
    <property type="molecule type" value="Genomic_DNA"/>
</dbReference>
<dbReference type="RefSeq" id="WP_250724521.1">
    <property type="nucleotide sequence ID" value="NZ_CP098400.1"/>
</dbReference>
<dbReference type="Pfam" id="PF17170">
    <property type="entry name" value="DUF5128"/>
    <property type="match status" value="1"/>
</dbReference>
<sequence>MTRPVFFFLILIVLGCSHYRNKEFVTLPTHGAIKLMKRNDSIPTVSLFPNKAEEYYLFTDLKDVSGFDGIVPNLEYEYIALDNSIGYIGEVKNILFIKDRIIIHDCSVNDVAVFIFTMEGVGIKRIKAEGRGPSEFLGIAQIFTFPGADYFVVKDDKSSRFQYFDLNGEYIKTEHTMLHISACMPINDSVLVSGSSYRQNYHIEDLVEYSIYSGVKDSIIYKGLPYKHYQKTLWAVNSFFTNYRGDIQIRQHASDSIYQILNDSTYFVPYVVKFDKSVQQKFESMPVETNFDELYWEYVTKSGYQDIVSFLENDNCIQYICGLGDGLLYMYLYDKQNNKTYKFSTVLSAHPIKLLYTGEAPVTIHENKFVAAIPGYKILDGTKRNLVTYDEKGNIITEVPVEYDESVAHIVENINENSNPVLMLYRFEFN</sequence>
<dbReference type="PROSITE" id="PS51257">
    <property type="entry name" value="PROKAR_LIPOPROTEIN"/>
    <property type="match status" value="1"/>
</dbReference>
<proteinExistence type="predicted"/>
<evidence type="ECO:0000313" key="1">
    <source>
        <dbReference type="EMBL" id="URW80374.1"/>
    </source>
</evidence>